<comment type="caution">
    <text evidence="1">The sequence shown here is derived from an EMBL/GenBank/DDBJ whole genome shotgun (WGS) entry which is preliminary data.</text>
</comment>
<sequence>MMSEGSCSRRTPQTLNGYRMRKARAFDWKQQLEEAIVAFLKAMNSSSLSMTSKLRAIGFSNRPVSLMGMLSRAVFQYLYRKQTSAARDRRHRPEP</sequence>
<keyword evidence="2" id="KW-1185">Reference proteome</keyword>
<evidence type="ECO:0000313" key="1">
    <source>
        <dbReference type="EMBL" id="ERN42489.1"/>
    </source>
</evidence>
<dbReference type="InParanoid" id="U5DPF9"/>
<gene>
    <name evidence="1" type="ORF">KR51_00008030</name>
</gene>
<evidence type="ECO:0000313" key="2">
    <source>
        <dbReference type="Proteomes" id="UP000016960"/>
    </source>
</evidence>
<dbReference type="EMBL" id="ASSJ01000017">
    <property type="protein sequence ID" value="ERN42489.1"/>
    <property type="molecule type" value="Genomic_DNA"/>
</dbReference>
<accession>U5DPF9</accession>
<protein>
    <submittedName>
        <fullName evidence="1">Uncharacterized protein</fullName>
    </submittedName>
</protein>
<organism evidence="1 2">
    <name type="scientific">Rubidibacter lacunae KORDI 51-2</name>
    <dbReference type="NCBI Taxonomy" id="582515"/>
    <lineage>
        <taxon>Bacteria</taxon>
        <taxon>Bacillati</taxon>
        <taxon>Cyanobacteriota</taxon>
        <taxon>Cyanophyceae</taxon>
        <taxon>Oscillatoriophycideae</taxon>
        <taxon>Chroococcales</taxon>
        <taxon>Aphanothecaceae</taxon>
        <taxon>Rubidibacter</taxon>
    </lineage>
</organism>
<dbReference type="STRING" id="582515.KR51_00008030"/>
<proteinExistence type="predicted"/>
<reference evidence="1 2" key="1">
    <citation type="submission" date="2013-05" db="EMBL/GenBank/DDBJ databases">
        <title>Draft genome sequence of Rubidibacter lacunae KORDI 51-2.</title>
        <authorList>
            <person name="Choi D.H."/>
            <person name="Noh J.H."/>
            <person name="Kwon K.-K."/>
            <person name="Lee J.-H."/>
            <person name="Ryu J.-Y."/>
        </authorList>
    </citation>
    <scope>NUCLEOTIDE SEQUENCE [LARGE SCALE GENOMIC DNA]</scope>
    <source>
        <strain evidence="1 2">KORDI 51-2</strain>
    </source>
</reference>
<dbReference type="Proteomes" id="UP000016960">
    <property type="component" value="Unassembled WGS sequence"/>
</dbReference>
<dbReference type="AlphaFoldDB" id="U5DPF9"/>
<name>U5DPF9_9CHRO</name>